<accession>A0A371XB79</accession>
<organism evidence="1 2">
    <name type="scientific">Fulvimarina endophytica</name>
    <dbReference type="NCBI Taxonomy" id="2293836"/>
    <lineage>
        <taxon>Bacteria</taxon>
        <taxon>Pseudomonadati</taxon>
        <taxon>Pseudomonadota</taxon>
        <taxon>Alphaproteobacteria</taxon>
        <taxon>Hyphomicrobiales</taxon>
        <taxon>Aurantimonadaceae</taxon>
        <taxon>Fulvimarina</taxon>
    </lineage>
</organism>
<dbReference type="AlphaFoldDB" id="A0A371XB79"/>
<reference evidence="1 2" key="1">
    <citation type="submission" date="2018-08" db="EMBL/GenBank/DDBJ databases">
        <title>Fulvimarina sp. 85, whole genome shotgun sequence.</title>
        <authorList>
            <person name="Tuo L."/>
        </authorList>
    </citation>
    <scope>NUCLEOTIDE SEQUENCE [LARGE SCALE GENOMIC DNA]</scope>
    <source>
        <strain evidence="1 2">85</strain>
    </source>
</reference>
<comment type="caution">
    <text evidence="1">The sequence shown here is derived from an EMBL/GenBank/DDBJ whole genome shotgun (WGS) entry which is preliminary data.</text>
</comment>
<gene>
    <name evidence="1" type="ORF">DYI37_03325</name>
</gene>
<dbReference type="Proteomes" id="UP000264310">
    <property type="component" value="Unassembled WGS sequence"/>
</dbReference>
<name>A0A371XB79_9HYPH</name>
<dbReference type="EMBL" id="QURL01000001">
    <property type="protein sequence ID" value="RFC66487.1"/>
    <property type="molecule type" value="Genomic_DNA"/>
</dbReference>
<proteinExistence type="predicted"/>
<dbReference type="RefSeq" id="WP_116681740.1">
    <property type="nucleotide sequence ID" value="NZ_QURL01000001.1"/>
</dbReference>
<evidence type="ECO:0000313" key="2">
    <source>
        <dbReference type="Proteomes" id="UP000264310"/>
    </source>
</evidence>
<keyword evidence="2" id="KW-1185">Reference proteome</keyword>
<protein>
    <submittedName>
        <fullName evidence="1">Uncharacterized protein</fullName>
    </submittedName>
</protein>
<evidence type="ECO:0000313" key="1">
    <source>
        <dbReference type="EMBL" id="RFC66487.1"/>
    </source>
</evidence>
<sequence length="62" mass="6846">MGLEQLKALWERVNALGAPDTACMTDDAKGYCRAIGDVLAIIEGEIANEERREIRVELERAA</sequence>